<dbReference type="InterPro" id="IPR044859">
    <property type="entry name" value="Allene_oxi_cyc_Dirigent"/>
</dbReference>
<feature type="signal peptide" evidence="4">
    <location>
        <begin position="1"/>
        <end position="27"/>
    </location>
</feature>
<sequence length="246" mass="26632">MEMLNPSSSVSMAWLLFFLTMIHQSLSARTLGNQSEGNGNNRAHRAISFCMPDVLSVKHPSSSRTVTTKVNGHHQIPFSKPLGYFPPIGGIPLANLDTIPMTGLPSQTIDLEGISMSFPAIATLQELELGTVTTINEDIYEGSIFGSSLLGKAQGIYVASSENGSSHMMAMTASFLSNEYKDGLRFFGVHRSDVNESHVAVIGGIGKYQNANGYATVKTVSISSSSQRRDQNEDSYKLLLFDVYLG</sequence>
<protein>
    <recommendedName>
        <fullName evidence="4">Dirigent protein</fullName>
    </recommendedName>
</protein>
<evidence type="ECO:0000256" key="4">
    <source>
        <dbReference type="RuleBase" id="RU363099"/>
    </source>
</evidence>
<organism evidence="5 6">
    <name type="scientific">Cinchona calisaya</name>
    <dbReference type="NCBI Taxonomy" id="153742"/>
    <lineage>
        <taxon>Eukaryota</taxon>
        <taxon>Viridiplantae</taxon>
        <taxon>Streptophyta</taxon>
        <taxon>Embryophyta</taxon>
        <taxon>Tracheophyta</taxon>
        <taxon>Spermatophyta</taxon>
        <taxon>Magnoliopsida</taxon>
        <taxon>eudicotyledons</taxon>
        <taxon>Gunneridae</taxon>
        <taxon>Pentapetalae</taxon>
        <taxon>asterids</taxon>
        <taxon>lamiids</taxon>
        <taxon>Gentianales</taxon>
        <taxon>Rubiaceae</taxon>
        <taxon>Cinchonoideae</taxon>
        <taxon>Cinchoneae</taxon>
        <taxon>Cinchona</taxon>
    </lineage>
</organism>
<dbReference type="GO" id="GO:0009699">
    <property type="term" value="P:phenylpropanoid biosynthetic process"/>
    <property type="evidence" value="ECO:0007669"/>
    <property type="project" value="UniProtKB-ARBA"/>
</dbReference>
<keyword evidence="6" id="KW-1185">Reference proteome</keyword>
<dbReference type="AlphaFoldDB" id="A0ABD2ZNM5"/>
<dbReference type="InterPro" id="IPR004265">
    <property type="entry name" value="Dirigent"/>
</dbReference>
<keyword evidence="3 4" id="KW-0964">Secreted</keyword>
<keyword evidence="4" id="KW-0732">Signal</keyword>
<dbReference type="Pfam" id="PF03018">
    <property type="entry name" value="Dirigent"/>
    <property type="match status" value="1"/>
</dbReference>
<comment type="similarity">
    <text evidence="1 4">Belongs to the plant dirigent protein family.</text>
</comment>
<proteinExistence type="inferred from homology"/>
<comment type="subunit">
    <text evidence="2 4">Homodimer.</text>
</comment>
<dbReference type="PANTHER" id="PTHR46215:SF17">
    <property type="entry name" value="DIRIGENT PROTEIN"/>
    <property type="match status" value="1"/>
</dbReference>
<name>A0ABD2ZNM5_9GENT</name>
<evidence type="ECO:0000313" key="6">
    <source>
        <dbReference type="Proteomes" id="UP001630127"/>
    </source>
</evidence>
<dbReference type="PANTHER" id="PTHR46215">
    <property type="entry name" value="DIRIGENT PROTEIN 24-RELATED"/>
    <property type="match status" value="1"/>
</dbReference>
<keyword evidence="4" id="KW-0052">Apoplast</keyword>
<dbReference type="Gene3D" id="2.40.480.10">
    <property type="entry name" value="Allene oxide cyclase-like"/>
    <property type="match status" value="1"/>
</dbReference>
<gene>
    <name evidence="5" type="ORF">ACH5RR_019171</name>
</gene>
<comment type="function">
    <text evidence="4">Dirigent proteins impart stereoselectivity on the phenoxy radical-coupling reaction, yielding optically active lignans from two molecules of coniferyl alcohol in the biosynthesis of lignans, flavonolignans, and alkaloids and thus plays a central role in plant secondary metabolism.</text>
</comment>
<dbReference type="GO" id="GO:0048046">
    <property type="term" value="C:apoplast"/>
    <property type="evidence" value="ECO:0007669"/>
    <property type="project" value="UniProtKB-SubCell"/>
</dbReference>
<evidence type="ECO:0000256" key="1">
    <source>
        <dbReference type="ARBA" id="ARBA00010746"/>
    </source>
</evidence>
<reference evidence="5 6" key="1">
    <citation type="submission" date="2024-11" db="EMBL/GenBank/DDBJ databases">
        <title>A near-complete genome assembly of Cinchona calisaya.</title>
        <authorList>
            <person name="Lian D.C."/>
            <person name="Zhao X.W."/>
            <person name="Wei L."/>
        </authorList>
    </citation>
    <scope>NUCLEOTIDE SEQUENCE [LARGE SCALE GENOMIC DNA]</scope>
    <source>
        <tissue evidence="5">Nenye</tissue>
    </source>
</reference>
<evidence type="ECO:0000313" key="5">
    <source>
        <dbReference type="EMBL" id="KAL3521022.1"/>
    </source>
</evidence>
<dbReference type="EMBL" id="JBJUIK010000008">
    <property type="protein sequence ID" value="KAL3521022.1"/>
    <property type="molecule type" value="Genomic_DNA"/>
</dbReference>
<accession>A0ABD2ZNM5</accession>
<comment type="caution">
    <text evidence="5">The sequence shown here is derived from an EMBL/GenBank/DDBJ whole genome shotgun (WGS) entry which is preliminary data.</text>
</comment>
<feature type="chain" id="PRO_5044530682" description="Dirigent protein" evidence="4">
    <location>
        <begin position="28"/>
        <end position="246"/>
    </location>
</feature>
<evidence type="ECO:0000256" key="2">
    <source>
        <dbReference type="ARBA" id="ARBA00011738"/>
    </source>
</evidence>
<comment type="subcellular location">
    <subcellularLocation>
        <location evidence="4">Secreted</location>
        <location evidence="4">Extracellular space</location>
        <location evidence="4">Apoplast</location>
    </subcellularLocation>
</comment>
<dbReference type="Proteomes" id="UP001630127">
    <property type="component" value="Unassembled WGS sequence"/>
</dbReference>
<evidence type="ECO:0000256" key="3">
    <source>
        <dbReference type="ARBA" id="ARBA00022525"/>
    </source>
</evidence>